<dbReference type="RefSeq" id="WP_336473604.1">
    <property type="nucleotide sequence ID" value="NZ_JBAWSX010000012.1"/>
</dbReference>
<dbReference type="Proteomes" id="UP001372526">
    <property type="component" value="Unassembled WGS sequence"/>
</dbReference>
<sequence length="141" mass="16487">MKKMLIFAITILSILVIITFITNKETNSEKTTSVETINYYENQITPEQLQQDISNHKTKIVYFYKPACPHCSRISPIVVPLAKNMNIDMQVMNLEDYPNGWNMFQIKGTPTIISYKDGKEMNRILGEQSRETFKNWFENNK</sequence>
<proteinExistence type="inferred from homology"/>
<evidence type="ECO:0000313" key="6">
    <source>
        <dbReference type="Proteomes" id="UP001372526"/>
    </source>
</evidence>
<dbReference type="CDD" id="cd02947">
    <property type="entry name" value="TRX_family"/>
    <property type="match status" value="1"/>
</dbReference>
<keyword evidence="3" id="KW-0676">Redox-active center</keyword>
<comment type="similarity">
    <text evidence="1">Belongs to the thioredoxin family.</text>
</comment>
<keyword evidence="2" id="KW-1015">Disulfide bond</keyword>
<dbReference type="InterPro" id="IPR036249">
    <property type="entry name" value="Thioredoxin-like_sf"/>
</dbReference>
<organism evidence="5 6">
    <name type="scientific">Bacillus bruguierae</name>
    <dbReference type="NCBI Taxonomy" id="3127667"/>
    <lineage>
        <taxon>Bacteria</taxon>
        <taxon>Bacillati</taxon>
        <taxon>Bacillota</taxon>
        <taxon>Bacilli</taxon>
        <taxon>Bacillales</taxon>
        <taxon>Bacillaceae</taxon>
        <taxon>Bacillus</taxon>
    </lineage>
</organism>
<dbReference type="PANTHER" id="PTHR45663">
    <property type="entry name" value="GEO12009P1"/>
    <property type="match status" value="1"/>
</dbReference>
<keyword evidence="6" id="KW-1185">Reference proteome</keyword>
<evidence type="ECO:0000256" key="2">
    <source>
        <dbReference type="ARBA" id="ARBA00023157"/>
    </source>
</evidence>
<evidence type="ECO:0000256" key="1">
    <source>
        <dbReference type="ARBA" id="ARBA00008987"/>
    </source>
</evidence>
<evidence type="ECO:0000256" key="3">
    <source>
        <dbReference type="ARBA" id="ARBA00023284"/>
    </source>
</evidence>
<gene>
    <name evidence="5" type="ORF">WAZ07_18410</name>
</gene>
<accession>A0ABU8FKM7</accession>
<protein>
    <submittedName>
        <fullName evidence="5">Thioredoxin family protein</fullName>
    </submittedName>
</protein>
<dbReference type="EMBL" id="JBAWSX010000012">
    <property type="protein sequence ID" value="MEI4803227.1"/>
    <property type="molecule type" value="Genomic_DNA"/>
</dbReference>
<dbReference type="Pfam" id="PF00085">
    <property type="entry name" value="Thioredoxin"/>
    <property type="match status" value="1"/>
</dbReference>
<dbReference type="InterPro" id="IPR013766">
    <property type="entry name" value="Thioredoxin_domain"/>
</dbReference>
<evidence type="ECO:0000313" key="5">
    <source>
        <dbReference type="EMBL" id="MEI4803227.1"/>
    </source>
</evidence>
<reference evidence="5 6" key="1">
    <citation type="submission" date="2024-01" db="EMBL/GenBank/DDBJ databases">
        <title>Seven novel Bacillus-like species.</title>
        <authorList>
            <person name="Liu G."/>
        </authorList>
    </citation>
    <scope>NUCLEOTIDE SEQUENCE [LARGE SCALE GENOMIC DNA]</scope>
    <source>
        <strain evidence="5 6">FJAT-51639</strain>
    </source>
</reference>
<dbReference type="PANTHER" id="PTHR45663:SF11">
    <property type="entry name" value="GEO12009P1"/>
    <property type="match status" value="1"/>
</dbReference>
<comment type="caution">
    <text evidence="5">The sequence shown here is derived from an EMBL/GenBank/DDBJ whole genome shotgun (WGS) entry which is preliminary data.</text>
</comment>
<dbReference type="Gene3D" id="3.40.30.10">
    <property type="entry name" value="Glutaredoxin"/>
    <property type="match status" value="1"/>
</dbReference>
<evidence type="ECO:0000259" key="4">
    <source>
        <dbReference type="PROSITE" id="PS51352"/>
    </source>
</evidence>
<dbReference type="SUPFAM" id="SSF52833">
    <property type="entry name" value="Thioredoxin-like"/>
    <property type="match status" value="1"/>
</dbReference>
<name>A0ABU8FKM7_9BACI</name>
<dbReference type="PROSITE" id="PS51352">
    <property type="entry name" value="THIOREDOXIN_2"/>
    <property type="match status" value="1"/>
</dbReference>
<feature type="domain" description="Thioredoxin" evidence="4">
    <location>
        <begin position="23"/>
        <end position="141"/>
    </location>
</feature>